<protein>
    <submittedName>
        <fullName evidence="2">Uncharacterized protein</fullName>
    </submittedName>
</protein>
<feature type="compositionally biased region" description="Low complexity" evidence="1">
    <location>
        <begin position="16"/>
        <end position="55"/>
    </location>
</feature>
<proteinExistence type="predicted"/>
<evidence type="ECO:0000256" key="1">
    <source>
        <dbReference type="SAM" id="MobiDB-lite"/>
    </source>
</evidence>
<reference evidence="2" key="2">
    <citation type="submission" date="2023-06" db="EMBL/GenBank/DDBJ databases">
        <authorList>
            <consortium name="Lawrence Berkeley National Laboratory"/>
            <person name="Haridas S."/>
            <person name="Hensen N."/>
            <person name="Bonometti L."/>
            <person name="Westerberg I."/>
            <person name="Brannstrom I.O."/>
            <person name="Guillou S."/>
            <person name="Cros-Aarteil S."/>
            <person name="Calhoun S."/>
            <person name="Kuo A."/>
            <person name="Mondo S."/>
            <person name="Pangilinan J."/>
            <person name="Riley R."/>
            <person name="Labutti K."/>
            <person name="Andreopoulos B."/>
            <person name="Lipzen A."/>
            <person name="Chen C."/>
            <person name="Yanf M."/>
            <person name="Daum C."/>
            <person name="Ng V."/>
            <person name="Clum A."/>
            <person name="Steindorff A."/>
            <person name="Ohm R."/>
            <person name="Martin F."/>
            <person name="Silar P."/>
            <person name="Natvig D."/>
            <person name="Lalanne C."/>
            <person name="Gautier V."/>
            <person name="Ament-Velasquez S.L."/>
            <person name="Kruys A."/>
            <person name="Hutchinson M.I."/>
            <person name="Powell A.J."/>
            <person name="Barry K."/>
            <person name="Miller A.N."/>
            <person name="Grigoriev I.V."/>
            <person name="Debuchy R."/>
            <person name="Gladieux P."/>
            <person name="Thoren M.H."/>
            <person name="Johannesson H."/>
        </authorList>
    </citation>
    <scope>NUCLEOTIDE SEQUENCE</scope>
    <source>
        <strain evidence="2">CBS 168.71</strain>
    </source>
</reference>
<organism evidence="2 3">
    <name type="scientific">Chaetomium fimeti</name>
    <dbReference type="NCBI Taxonomy" id="1854472"/>
    <lineage>
        <taxon>Eukaryota</taxon>
        <taxon>Fungi</taxon>
        <taxon>Dikarya</taxon>
        <taxon>Ascomycota</taxon>
        <taxon>Pezizomycotina</taxon>
        <taxon>Sordariomycetes</taxon>
        <taxon>Sordariomycetidae</taxon>
        <taxon>Sordariales</taxon>
        <taxon>Chaetomiaceae</taxon>
        <taxon>Chaetomium</taxon>
    </lineage>
</organism>
<gene>
    <name evidence="2" type="ORF">B0H64DRAFT_461988</name>
</gene>
<evidence type="ECO:0000313" key="3">
    <source>
        <dbReference type="Proteomes" id="UP001278766"/>
    </source>
</evidence>
<reference evidence="2" key="1">
    <citation type="journal article" date="2023" name="Mol. Phylogenet. Evol.">
        <title>Genome-scale phylogeny and comparative genomics of the fungal order Sordariales.</title>
        <authorList>
            <person name="Hensen N."/>
            <person name="Bonometti L."/>
            <person name="Westerberg I."/>
            <person name="Brannstrom I.O."/>
            <person name="Guillou S."/>
            <person name="Cros-Aarteil S."/>
            <person name="Calhoun S."/>
            <person name="Haridas S."/>
            <person name="Kuo A."/>
            <person name="Mondo S."/>
            <person name="Pangilinan J."/>
            <person name="Riley R."/>
            <person name="LaButti K."/>
            <person name="Andreopoulos B."/>
            <person name="Lipzen A."/>
            <person name="Chen C."/>
            <person name="Yan M."/>
            <person name="Daum C."/>
            <person name="Ng V."/>
            <person name="Clum A."/>
            <person name="Steindorff A."/>
            <person name="Ohm R.A."/>
            <person name="Martin F."/>
            <person name="Silar P."/>
            <person name="Natvig D.O."/>
            <person name="Lalanne C."/>
            <person name="Gautier V."/>
            <person name="Ament-Velasquez S.L."/>
            <person name="Kruys A."/>
            <person name="Hutchinson M.I."/>
            <person name="Powell A.J."/>
            <person name="Barry K."/>
            <person name="Miller A.N."/>
            <person name="Grigoriev I.V."/>
            <person name="Debuchy R."/>
            <person name="Gladieux P."/>
            <person name="Hiltunen Thoren M."/>
            <person name="Johannesson H."/>
        </authorList>
    </citation>
    <scope>NUCLEOTIDE SEQUENCE</scope>
    <source>
        <strain evidence="2">CBS 168.71</strain>
    </source>
</reference>
<keyword evidence="3" id="KW-1185">Reference proteome</keyword>
<feature type="region of interest" description="Disordered" evidence="1">
    <location>
        <begin position="1"/>
        <end position="56"/>
    </location>
</feature>
<name>A0AAE0HC14_9PEZI</name>
<dbReference type="RefSeq" id="XP_062657298.1">
    <property type="nucleotide sequence ID" value="XM_062807526.1"/>
</dbReference>
<comment type="caution">
    <text evidence="2">The sequence shown here is derived from an EMBL/GenBank/DDBJ whole genome shotgun (WGS) entry which is preliminary data.</text>
</comment>
<dbReference type="GeneID" id="87844474"/>
<dbReference type="Proteomes" id="UP001278766">
    <property type="component" value="Unassembled WGS sequence"/>
</dbReference>
<dbReference type="AlphaFoldDB" id="A0AAE0HC14"/>
<evidence type="ECO:0000313" key="2">
    <source>
        <dbReference type="EMBL" id="KAK3293784.1"/>
    </source>
</evidence>
<sequence>MNNTGNRTGGGGGGARRTAPSTTTNRTATNGSATNGRPTTGTTTSGTATSTSTGSRVVEAARRAAGPAGNIISAGVSAIVGEATNFDSSPAKSVVKKLAQTLGDTPYAIVGTCALGLLDIKLKRPVENVEVFVPTGKTSKTAKALCAPENNGFKSSNSSGNLRVWHENDSGSRVSVIFREPTRLHQAYPDANGFFMVGRVRVLKASLLLNIRCYSWSQNRSNGNRDKQDQDAADIDHLLKYIALQTKDELPNATAEFLLKFAASKPLVQAGFRYIGVPLPM</sequence>
<accession>A0AAE0HC14</accession>
<dbReference type="EMBL" id="JAUEPN010000005">
    <property type="protein sequence ID" value="KAK3293784.1"/>
    <property type="molecule type" value="Genomic_DNA"/>
</dbReference>